<feature type="compositionally biased region" description="Basic and acidic residues" evidence="1">
    <location>
        <begin position="27"/>
        <end position="45"/>
    </location>
</feature>
<keyword evidence="3" id="KW-1185">Reference proteome</keyword>
<dbReference type="EMBL" id="CAKOAT010132932">
    <property type="protein sequence ID" value="CAH8337218.1"/>
    <property type="molecule type" value="Genomic_DNA"/>
</dbReference>
<evidence type="ECO:0000313" key="2">
    <source>
        <dbReference type="EMBL" id="CAH8337218.1"/>
    </source>
</evidence>
<feature type="region of interest" description="Disordered" evidence="1">
    <location>
        <begin position="1"/>
        <end position="104"/>
    </location>
</feature>
<protein>
    <submittedName>
        <fullName evidence="2">Uncharacterized protein</fullName>
    </submittedName>
</protein>
<name>A0ABC8JSC6_ERUVS</name>
<comment type="caution">
    <text evidence="2">The sequence shown here is derived from an EMBL/GenBank/DDBJ whole genome shotgun (WGS) entry which is preliminary data.</text>
</comment>
<evidence type="ECO:0000256" key="1">
    <source>
        <dbReference type="SAM" id="MobiDB-lite"/>
    </source>
</evidence>
<proteinExistence type="predicted"/>
<dbReference type="AlphaFoldDB" id="A0ABC8JSC6"/>
<organism evidence="2 3">
    <name type="scientific">Eruca vesicaria subsp. sativa</name>
    <name type="common">Garden rocket</name>
    <name type="synonym">Eruca sativa</name>
    <dbReference type="NCBI Taxonomy" id="29727"/>
    <lineage>
        <taxon>Eukaryota</taxon>
        <taxon>Viridiplantae</taxon>
        <taxon>Streptophyta</taxon>
        <taxon>Embryophyta</taxon>
        <taxon>Tracheophyta</taxon>
        <taxon>Spermatophyta</taxon>
        <taxon>Magnoliopsida</taxon>
        <taxon>eudicotyledons</taxon>
        <taxon>Gunneridae</taxon>
        <taxon>Pentapetalae</taxon>
        <taxon>rosids</taxon>
        <taxon>malvids</taxon>
        <taxon>Brassicales</taxon>
        <taxon>Brassicaceae</taxon>
        <taxon>Brassiceae</taxon>
        <taxon>Eruca</taxon>
    </lineage>
</organism>
<evidence type="ECO:0000313" key="3">
    <source>
        <dbReference type="Proteomes" id="UP001642260"/>
    </source>
</evidence>
<gene>
    <name evidence="2" type="ORF">ERUC_LOCUS14235</name>
</gene>
<feature type="compositionally biased region" description="Basic residues" evidence="1">
    <location>
        <begin position="11"/>
        <end position="20"/>
    </location>
</feature>
<dbReference type="Proteomes" id="UP001642260">
    <property type="component" value="Unassembled WGS sequence"/>
</dbReference>
<accession>A0ABC8JSC6</accession>
<sequence length="153" mass="17425">MISSFSAATEHRRRNFKGRKNNFSETMETRRSNFSESESPRRSCFEAKNSNFSETEYPRRSNFSETEYKNNHPRRSNCEAAPRKSNINKEQQHRKSDSPAMSFTRKVLSMKESYFTGGEKKSGFIDLKFDSFGGVGGGEVVVNDGVLPVNDEG</sequence>
<reference evidence="2 3" key="1">
    <citation type="submission" date="2022-03" db="EMBL/GenBank/DDBJ databases">
        <authorList>
            <person name="Macdonald S."/>
            <person name="Ahmed S."/>
            <person name="Newling K."/>
        </authorList>
    </citation>
    <scope>NUCLEOTIDE SEQUENCE [LARGE SCALE GENOMIC DNA]</scope>
</reference>